<dbReference type="Pfam" id="PF01385">
    <property type="entry name" value="OrfB_IS605"/>
    <property type="match status" value="1"/>
</dbReference>
<sequence length="423" mass="47891">MQLVERHIIKSTHNLFAEIDDLSFKSKNIYNAALYILRQNYFYGWGYLNYNALQKLMQTSVQYKALPAKVSQQVLMVLDKNWQSFWAARSEYLQQPKKFLGQPKLPKYKDKQKGRNLLVYTVQAISSVQLRHGIISLSKTNIRVKTQVPFEAIRQVRIVPKCDCYVIEVVYEQPDSTPQEAQCDGIAAIDLGVNNLATLTSNQLGFVPLLINGRPLKSMNYFYNKHRSRIQSKLRGNCLTSERIKSLTRQRNQKVDNYLHHASKLVVATLVADRIGRLVIGLNPLWKQAVALGKVNNQHFVSIPHQRFVDMLVYKCKLAGISVLLIEESYTSVASFIDGDVIPTIGKILSAPVFSGKRIHRGLYRSKGGVTLNADVNGSLNILVKAFPDAFWIGDKSCVVQPRRISPLKVKTKGKSEMVSRLA</sequence>
<protein>
    <submittedName>
        <fullName evidence="7">Transposase</fullName>
    </submittedName>
</protein>
<keyword evidence="8" id="KW-1185">Reference proteome</keyword>
<dbReference type="InterPro" id="IPR010095">
    <property type="entry name" value="Cas12f1-like_TNB"/>
</dbReference>
<evidence type="ECO:0000256" key="2">
    <source>
        <dbReference type="ARBA" id="ARBA00022578"/>
    </source>
</evidence>
<evidence type="ECO:0000256" key="4">
    <source>
        <dbReference type="ARBA" id="ARBA00023172"/>
    </source>
</evidence>
<gene>
    <name evidence="7" type="ORF">MiSe_76870</name>
</gene>
<keyword evidence="2" id="KW-0815">Transposition</keyword>
<dbReference type="RefSeq" id="WP_226591041.1">
    <property type="nucleotide sequence ID" value="NZ_BLAY01000186.1"/>
</dbReference>
<keyword evidence="4" id="KW-0233">DNA recombination</keyword>
<accession>A0AAV3XQ42</accession>
<organism evidence="7 8">
    <name type="scientific">Microseira wollei NIES-4236</name>
    <dbReference type="NCBI Taxonomy" id="2530354"/>
    <lineage>
        <taxon>Bacteria</taxon>
        <taxon>Bacillati</taxon>
        <taxon>Cyanobacteriota</taxon>
        <taxon>Cyanophyceae</taxon>
        <taxon>Oscillatoriophycideae</taxon>
        <taxon>Aerosakkonematales</taxon>
        <taxon>Aerosakkonemataceae</taxon>
        <taxon>Microseira</taxon>
    </lineage>
</organism>
<name>A0AAV3XQ42_9CYAN</name>
<dbReference type="NCBIfam" id="NF040570">
    <property type="entry name" value="guided_TnpB"/>
    <property type="match status" value="1"/>
</dbReference>
<dbReference type="InterPro" id="IPR001959">
    <property type="entry name" value="Transposase"/>
</dbReference>
<dbReference type="AlphaFoldDB" id="A0AAV3XQ42"/>
<dbReference type="Proteomes" id="UP001050975">
    <property type="component" value="Unassembled WGS sequence"/>
</dbReference>
<dbReference type="NCBIfam" id="TIGR01766">
    <property type="entry name" value="IS200/IS605 family accessory protein TnpB-like domain"/>
    <property type="match status" value="1"/>
</dbReference>
<dbReference type="GO" id="GO:0032196">
    <property type="term" value="P:transposition"/>
    <property type="evidence" value="ECO:0007669"/>
    <property type="project" value="UniProtKB-KW"/>
</dbReference>
<evidence type="ECO:0000313" key="7">
    <source>
        <dbReference type="EMBL" id="GET42869.1"/>
    </source>
</evidence>
<comment type="similarity">
    <text evidence="1">In the C-terminal section; belongs to the transposase 35 family.</text>
</comment>
<feature type="domain" description="Cas12f1-like TNB" evidence="6">
    <location>
        <begin position="305"/>
        <end position="382"/>
    </location>
</feature>
<evidence type="ECO:0000256" key="1">
    <source>
        <dbReference type="ARBA" id="ARBA00008761"/>
    </source>
</evidence>
<evidence type="ECO:0000259" key="5">
    <source>
        <dbReference type="Pfam" id="PF01385"/>
    </source>
</evidence>
<reference evidence="7" key="1">
    <citation type="submission" date="2019-10" db="EMBL/GenBank/DDBJ databases">
        <title>Draft genome sequece of Microseira wollei NIES-4236.</title>
        <authorList>
            <person name="Yamaguchi H."/>
            <person name="Suzuki S."/>
            <person name="Kawachi M."/>
        </authorList>
    </citation>
    <scope>NUCLEOTIDE SEQUENCE</scope>
    <source>
        <strain evidence="7">NIES-4236</strain>
    </source>
</reference>
<evidence type="ECO:0000256" key="3">
    <source>
        <dbReference type="ARBA" id="ARBA00023125"/>
    </source>
</evidence>
<dbReference type="GO" id="GO:0003677">
    <property type="term" value="F:DNA binding"/>
    <property type="evidence" value="ECO:0007669"/>
    <property type="project" value="UniProtKB-KW"/>
</dbReference>
<keyword evidence="3" id="KW-0238">DNA-binding</keyword>
<feature type="domain" description="Probable transposase IS891/IS1136/IS1341" evidence="5">
    <location>
        <begin position="169"/>
        <end position="281"/>
    </location>
</feature>
<evidence type="ECO:0000259" key="6">
    <source>
        <dbReference type="Pfam" id="PF07282"/>
    </source>
</evidence>
<evidence type="ECO:0000313" key="8">
    <source>
        <dbReference type="Proteomes" id="UP001050975"/>
    </source>
</evidence>
<comment type="caution">
    <text evidence="7">The sequence shown here is derived from an EMBL/GenBank/DDBJ whole genome shotgun (WGS) entry which is preliminary data.</text>
</comment>
<dbReference type="GO" id="GO:0006310">
    <property type="term" value="P:DNA recombination"/>
    <property type="evidence" value="ECO:0007669"/>
    <property type="project" value="UniProtKB-KW"/>
</dbReference>
<proteinExistence type="inferred from homology"/>
<dbReference type="EMBL" id="BLAY01000186">
    <property type="protein sequence ID" value="GET42869.1"/>
    <property type="molecule type" value="Genomic_DNA"/>
</dbReference>
<dbReference type="Pfam" id="PF07282">
    <property type="entry name" value="Cas12f1-like_TNB"/>
    <property type="match status" value="1"/>
</dbReference>